<name>A0A0C9X480_9AGAR</name>
<dbReference type="AlphaFoldDB" id="A0A0C9X480"/>
<feature type="non-terminal residue" evidence="1">
    <location>
        <position position="1"/>
    </location>
</feature>
<organism evidence="1 2">
    <name type="scientific">Laccaria amethystina LaAM-08-1</name>
    <dbReference type="NCBI Taxonomy" id="1095629"/>
    <lineage>
        <taxon>Eukaryota</taxon>
        <taxon>Fungi</taxon>
        <taxon>Dikarya</taxon>
        <taxon>Basidiomycota</taxon>
        <taxon>Agaricomycotina</taxon>
        <taxon>Agaricomycetes</taxon>
        <taxon>Agaricomycetidae</taxon>
        <taxon>Agaricales</taxon>
        <taxon>Agaricineae</taxon>
        <taxon>Hydnangiaceae</taxon>
        <taxon>Laccaria</taxon>
    </lineage>
</organism>
<protein>
    <submittedName>
        <fullName evidence="1">Uncharacterized protein</fullName>
    </submittedName>
</protein>
<dbReference type="Proteomes" id="UP000054477">
    <property type="component" value="Unassembled WGS sequence"/>
</dbReference>
<keyword evidence="2" id="KW-1185">Reference proteome</keyword>
<sequence>VFCGLGPVWLRSFSSHETGLPNTTLHYSLSPSYVCISLHTLNLLHPGPALA</sequence>
<accession>A0A0C9X480</accession>
<dbReference type="HOGENOM" id="CLU_3111967_0_0_1"/>
<evidence type="ECO:0000313" key="2">
    <source>
        <dbReference type="Proteomes" id="UP000054477"/>
    </source>
</evidence>
<reference evidence="1 2" key="1">
    <citation type="submission" date="2014-04" db="EMBL/GenBank/DDBJ databases">
        <authorList>
            <consortium name="DOE Joint Genome Institute"/>
            <person name="Kuo A."/>
            <person name="Kohler A."/>
            <person name="Nagy L.G."/>
            <person name="Floudas D."/>
            <person name="Copeland A."/>
            <person name="Barry K.W."/>
            <person name="Cichocki N."/>
            <person name="Veneault-Fourrey C."/>
            <person name="LaButti K."/>
            <person name="Lindquist E.A."/>
            <person name="Lipzen A."/>
            <person name="Lundell T."/>
            <person name="Morin E."/>
            <person name="Murat C."/>
            <person name="Sun H."/>
            <person name="Tunlid A."/>
            <person name="Henrissat B."/>
            <person name="Grigoriev I.V."/>
            <person name="Hibbett D.S."/>
            <person name="Martin F."/>
            <person name="Nordberg H.P."/>
            <person name="Cantor M.N."/>
            <person name="Hua S.X."/>
        </authorList>
    </citation>
    <scope>NUCLEOTIDE SEQUENCE [LARGE SCALE GENOMIC DNA]</scope>
    <source>
        <strain evidence="1 2">LaAM-08-1</strain>
    </source>
</reference>
<dbReference type="EMBL" id="KN838638">
    <property type="protein sequence ID" value="KIJ99835.1"/>
    <property type="molecule type" value="Genomic_DNA"/>
</dbReference>
<proteinExistence type="predicted"/>
<evidence type="ECO:0000313" key="1">
    <source>
        <dbReference type="EMBL" id="KIJ99835.1"/>
    </source>
</evidence>
<gene>
    <name evidence="1" type="ORF">K443DRAFT_101550</name>
</gene>
<reference evidence="2" key="2">
    <citation type="submission" date="2015-01" db="EMBL/GenBank/DDBJ databases">
        <title>Evolutionary Origins and Diversification of the Mycorrhizal Mutualists.</title>
        <authorList>
            <consortium name="DOE Joint Genome Institute"/>
            <consortium name="Mycorrhizal Genomics Consortium"/>
            <person name="Kohler A."/>
            <person name="Kuo A."/>
            <person name="Nagy L.G."/>
            <person name="Floudas D."/>
            <person name="Copeland A."/>
            <person name="Barry K.W."/>
            <person name="Cichocki N."/>
            <person name="Veneault-Fourrey C."/>
            <person name="LaButti K."/>
            <person name="Lindquist E.A."/>
            <person name="Lipzen A."/>
            <person name="Lundell T."/>
            <person name="Morin E."/>
            <person name="Murat C."/>
            <person name="Riley R."/>
            <person name="Ohm R."/>
            <person name="Sun H."/>
            <person name="Tunlid A."/>
            <person name="Henrissat B."/>
            <person name="Grigoriev I.V."/>
            <person name="Hibbett D.S."/>
            <person name="Martin F."/>
        </authorList>
    </citation>
    <scope>NUCLEOTIDE SEQUENCE [LARGE SCALE GENOMIC DNA]</scope>
    <source>
        <strain evidence="2">LaAM-08-1</strain>
    </source>
</reference>